<dbReference type="Pfam" id="PF00060">
    <property type="entry name" value="Lig_chan"/>
    <property type="match status" value="1"/>
</dbReference>
<evidence type="ECO:0000313" key="4">
    <source>
        <dbReference type="Proteomes" id="UP001283361"/>
    </source>
</evidence>
<feature type="domain" description="Ionotropic glutamate receptor C-terminal" evidence="2">
    <location>
        <begin position="473"/>
        <end position="618"/>
    </location>
</feature>
<keyword evidence="1" id="KW-0812">Transmembrane</keyword>
<dbReference type="AlphaFoldDB" id="A0AAE0ZX86"/>
<comment type="caution">
    <text evidence="3">The sequence shown here is derived from an EMBL/GenBank/DDBJ whole genome shotgun (WGS) entry which is preliminary data.</text>
</comment>
<reference evidence="3" key="1">
    <citation type="journal article" date="2023" name="G3 (Bethesda)">
        <title>A reference genome for the long-term kleptoplast-retaining sea slug Elysia crispata morphotype clarki.</title>
        <authorList>
            <person name="Eastman K.E."/>
            <person name="Pendleton A.L."/>
            <person name="Shaikh M.A."/>
            <person name="Suttiyut T."/>
            <person name="Ogas R."/>
            <person name="Tomko P."/>
            <person name="Gavelis G."/>
            <person name="Widhalm J.R."/>
            <person name="Wisecaver J.H."/>
        </authorList>
    </citation>
    <scope>NUCLEOTIDE SEQUENCE</scope>
    <source>
        <strain evidence="3">ECLA1</strain>
    </source>
</reference>
<protein>
    <recommendedName>
        <fullName evidence="2">Ionotropic glutamate receptor C-terminal domain-containing protein</fullName>
    </recommendedName>
</protein>
<feature type="transmembrane region" description="Helical" evidence="1">
    <location>
        <begin position="464"/>
        <end position="488"/>
    </location>
</feature>
<organism evidence="3 4">
    <name type="scientific">Elysia crispata</name>
    <name type="common">lettuce slug</name>
    <dbReference type="NCBI Taxonomy" id="231223"/>
    <lineage>
        <taxon>Eukaryota</taxon>
        <taxon>Metazoa</taxon>
        <taxon>Spiralia</taxon>
        <taxon>Lophotrochozoa</taxon>
        <taxon>Mollusca</taxon>
        <taxon>Gastropoda</taxon>
        <taxon>Heterobranchia</taxon>
        <taxon>Euthyneura</taxon>
        <taxon>Panpulmonata</taxon>
        <taxon>Sacoglossa</taxon>
        <taxon>Placobranchoidea</taxon>
        <taxon>Plakobranchidae</taxon>
        <taxon>Elysia</taxon>
    </lineage>
</organism>
<gene>
    <name evidence="3" type="ORF">RRG08_014113</name>
</gene>
<evidence type="ECO:0000313" key="3">
    <source>
        <dbReference type="EMBL" id="KAK3777368.1"/>
    </source>
</evidence>
<keyword evidence="4" id="KW-1185">Reference proteome</keyword>
<dbReference type="Gene3D" id="3.40.190.10">
    <property type="entry name" value="Periplasmic binding protein-like II"/>
    <property type="match status" value="2"/>
</dbReference>
<keyword evidence="1" id="KW-0472">Membrane</keyword>
<sequence>MTILEYIYALNLAFWIILVITSDALGRSHSIARSENEDDFASRIKLSSFKTAQDVTPGDIALKPLEIVKWTNLLAWTREVLSFMMYQGNQYGVEHNLFHRNQNSFILIYTNEMAYVVAEMEKSFSCRGALPKVAAWRLNASSRRQDVLKVLSTSLGMETEVRSVIVASSHVDFVYLVLDVVATDQMFKWRRFLHAIEWLALTIDRPPVSSIIPSHKSLPDFLTFLSIKQFGIDVSQKSRTQPLETVLQVPLDLSLSSCQRIDWSQWSSSLNLTKPALRSVKDTLLSPNLRRDATIYLSSQKSVMAGMRIPTVIVTSGPGQTALLDHDGNETFLSSFNMVVLNLLSETLGFTAEPFPVTDGGFYGSFKSNEEVLGVSGYLKRREAGLSPMAMVGSAIRRKVIDFLNPHIKEEFFYIMYRWVLQKNNQTESDRFPQSTYQRGILLHHVQSQLGDLRSGLIKTGTDLMYCLIGPCIAVLVGLLIFLVSGVFTNKGKIYGRANLRRLYDFPFHWLFQTTESLPHQSGRILRASWGLFCVAMFTSYGALLTSNAAAPQEYPKITSLEDLLRQPDFKIGVPFSNSFFITSLKEAEAGTTLADLWKVLVAQNQSDPETFTTDQAHHIRRVLEGQYAYLSSLPLGLLSSYSNADFSNVRFAIQWKLLLRMCVPQNAFYKPDLDRALQSATEMGILKYIQDKWVPSETQLNRFRVERQPEIHLSSLKVLMYSVTAGIGVASLSLAVENLVHLCLSYGREVSHQLIRHDV</sequence>
<dbReference type="Proteomes" id="UP001283361">
    <property type="component" value="Unassembled WGS sequence"/>
</dbReference>
<evidence type="ECO:0000256" key="1">
    <source>
        <dbReference type="SAM" id="Phobius"/>
    </source>
</evidence>
<name>A0AAE0ZX86_9GAST</name>
<feature type="transmembrane region" description="Helical" evidence="1">
    <location>
        <begin position="528"/>
        <end position="551"/>
    </location>
</feature>
<accession>A0AAE0ZX86</accession>
<dbReference type="SUPFAM" id="SSF53850">
    <property type="entry name" value="Periplasmic binding protein-like II"/>
    <property type="match status" value="1"/>
</dbReference>
<keyword evidence="1" id="KW-1133">Transmembrane helix</keyword>
<proteinExistence type="predicted"/>
<dbReference type="InterPro" id="IPR001320">
    <property type="entry name" value="Iontro_rcpt_C"/>
</dbReference>
<dbReference type="EMBL" id="JAWDGP010003081">
    <property type="protein sequence ID" value="KAK3777368.1"/>
    <property type="molecule type" value="Genomic_DNA"/>
</dbReference>
<dbReference type="GO" id="GO:0015276">
    <property type="term" value="F:ligand-gated monoatomic ion channel activity"/>
    <property type="evidence" value="ECO:0007669"/>
    <property type="project" value="InterPro"/>
</dbReference>
<feature type="transmembrane region" description="Helical" evidence="1">
    <location>
        <begin position="6"/>
        <end position="25"/>
    </location>
</feature>
<evidence type="ECO:0000259" key="2">
    <source>
        <dbReference type="Pfam" id="PF00060"/>
    </source>
</evidence>
<dbReference type="GO" id="GO:0016020">
    <property type="term" value="C:membrane"/>
    <property type="evidence" value="ECO:0007669"/>
    <property type="project" value="InterPro"/>
</dbReference>